<sequence>MITPLEIQNKEFKRGIRGYKEDEVDEFLDQIMIDYEKLYKENIELKDKLEAAHHQMDQYKGIEETLKNTLIVAQNAAEDVRASAHKKSELIIQEAESKAGDIIAKAHREVEDIRNEFESTKKQMQIFKTRFRTLLQSQLDSLIESSDELVEENQDSQTA</sequence>
<dbReference type="InterPro" id="IPR007793">
    <property type="entry name" value="DivIVA_fam"/>
</dbReference>
<accession>A0ABS6G7F9</accession>
<keyword evidence="6" id="KW-0131">Cell cycle</keyword>
<gene>
    <name evidence="8" type="ORF">KQI88_13045</name>
</gene>
<dbReference type="PANTHER" id="PTHR35794">
    <property type="entry name" value="CELL DIVISION PROTEIN DIVIVA"/>
    <property type="match status" value="1"/>
</dbReference>
<evidence type="ECO:0000256" key="2">
    <source>
        <dbReference type="ARBA" id="ARBA00009008"/>
    </source>
</evidence>
<dbReference type="NCBIfam" id="TIGR03544">
    <property type="entry name" value="DivI1A_domain"/>
    <property type="match status" value="1"/>
</dbReference>
<dbReference type="Pfam" id="PF05103">
    <property type="entry name" value="DivIVA"/>
    <property type="match status" value="1"/>
</dbReference>
<proteinExistence type="inferred from homology"/>
<keyword evidence="3" id="KW-0963">Cytoplasm</keyword>
<dbReference type="RefSeq" id="WP_216418035.1">
    <property type="nucleotide sequence ID" value="NZ_JAHLQK010000005.1"/>
</dbReference>
<keyword evidence="5 7" id="KW-0175">Coiled coil</keyword>
<dbReference type="InterPro" id="IPR019933">
    <property type="entry name" value="DivIVA_domain"/>
</dbReference>
<dbReference type="Proteomes" id="UP000779508">
    <property type="component" value="Unassembled WGS sequence"/>
</dbReference>
<dbReference type="EMBL" id="JAHLQK010000005">
    <property type="protein sequence ID" value="MBU5677341.1"/>
    <property type="molecule type" value="Genomic_DNA"/>
</dbReference>
<evidence type="ECO:0000256" key="3">
    <source>
        <dbReference type="ARBA" id="ARBA00022490"/>
    </source>
</evidence>
<evidence type="ECO:0000256" key="5">
    <source>
        <dbReference type="ARBA" id="ARBA00023054"/>
    </source>
</evidence>
<evidence type="ECO:0000313" key="9">
    <source>
        <dbReference type="Proteomes" id="UP000779508"/>
    </source>
</evidence>
<evidence type="ECO:0000313" key="8">
    <source>
        <dbReference type="EMBL" id="MBU5677341.1"/>
    </source>
</evidence>
<comment type="similarity">
    <text evidence="2">Belongs to the DivIVA family.</text>
</comment>
<evidence type="ECO:0000256" key="1">
    <source>
        <dbReference type="ARBA" id="ARBA00004496"/>
    </source>
</evidence>
<feature type="coiled-coil region" evidence="7">
    <location>
        <begin position="28"/>
        <end position="55"/>
    </location>
</feature>
<protein>
    <submittedName>
        <fullName evidence="8">DivIVA domain-containing protein</fullName>
    </submittedName>
</protein>
<comment type="caution">
    <text evidence="8">The sequence shown here is derived from an EMBL/GenBank/DDBJ whole genome shotgun (WGS) entry which is preliminary data.</text>
</comment>
<reference evidence="8 9" key="1">
    <citation type="submission" date="2021-06" db="EMBL/GenBank/DDBJ databases">
        <authorList>
            <person name="Sun Q."/>
            <person name="Li D."/>
        </authorList>
    </citation>
    <scope>NUCLEOTIDE SEQUENCE [LARGE SCALE GENOMIC DNA]</scope>
    <source>
        <strain evidence="8 9">MSJ-5</strain>
    </source>
</reference>
<keyword evidence="4" id="KW-0132">Cell division</keyword>
<comment type="subcellular location">
    <subcellularLocation>
        <location evidence="1">Cytoplasm</location>
    </subcellularLocation>
</comment>
<name>A0ABS6G7F9_9FIRM</name>
<keyword evidence="9" id="KW-1185">Reference proteome</keyword>
<evidence type="ECO:0000256" key="4">
    <source>
        <dbReference type="ARBA" id="ARBA00022618"/>
    </source>
</evidence>
<feature type="coiled-coil region" evidence="7">
    <location>
        <begin position="103"/>
        <end position="130"/>
    </location>
</feature>
<evidence type="ECO:0000256" key="6">
    <source>
        <dbReference type="ARBA" id="ARBA00023306"/>
    </source>
</evidence>
<evidence type="ECO:0000256" key="7">
    <source>
        <dbReference type="SAM" id="Coils"/>
    </source>
</evidence>
<dbReference type="PANTHER" id="PTHR35794:SF2">
    <property type="entry name" value="CELL DIVISION PROTEIN DIVIVA"/>
    <property type="match status" value="1"/>
</dbReference>
<organism evidence="8 9">
    <name type="scientific">Alkaliphilus flagellatus</name>
    <dbReference type="NCBI Taxonomy" id="2841507"/>
    <lineage>
        <taxon>Bacteria</taxon>
        <taxon>Bacillati</taxon>
        <taxon>Bacillota</taxon>
        <taxon>Clostridia</taxon>
        <taxon>Peptostreptococcales</taxon>
        <taxon>Natronincolaceae</taxon>
        <taxon>Alkaliphilus</taxon>
    </lineage>
</organism>